<evidence type="ECO:0000259" key="1">
    <source>
        <dbReference type="Pfam" id="PF21787"/>
    </source>
</evidence>
<protein>
    <submittedName>
        <fullName evidence="2">p-32 hm</fullName>
    </submittedName>
</protein>
<evidence type="ECO:0000313" key="2">
    <source>
        <dbReference type="EMBL" id="MAA21548.1"/>
    </source>
</evidence>
<accession>A0A224YVC6</accession>
<name>A0A224YVC6_9ACAR</name>
<dbReference type="EMBL" id="GFPF01010402">
    <property type="protein sequence ID" value="MAA21548.1"/>
    <property type="molecule type" value="Transcribed_RNA"/>
</dbReference>
<proteinExistence type="predicted"/>
<sequence length="534" mass="60285">MLAGLTSRWKQAVAYHFTGSSFDAQKVKDCLFEVIQCAESAGVTVDAVVTDMGPGNMAIWRLCNIQATKCGKPKVSCPHPCGHKRQLYFIADAPHLLKNLRGHLVRRQDIILDPATVAKHALPCNKVSLEHVWKACEIDAGHKLKLLPHLRLRDLDPNHFEKMNVASAHALLHHATAAALRYLVQKGQLPKEALTTAFFLEEMFWWFTIMTSRTRKTALSDLNSQKADEAKTFLKGFIAMFSGLSITDKRGKSCWKPVQTGAVLSTLCALELRQHYIVEQNFKFLMLSRLSQDALENLFSTIRLKTPVPRAREFKSTFRVIVLAQFSQPSRNGSYAIDDSQDLLTFLTEKKELVKGSTIDDVIETSFEGVFELCQEEEDSLEYFAGYVAYALTHKYTLCSLCRSSIIDDTRRVPELVALKCYVRQGRNPLKVPSDNLLQLLHFCEQLFRINETRLLESKCTLESLKKATQEKCDVLGKFPSCHSVAEKAIGHFFLCRLRFALKQRNAHLMAKQRQAGKCASKSIGMRVLSEAVI</sequence>
<dbReference type="Pfam" id="PF21787">
    <property type="entry name" value="TNP-like_RNaseH_N"/>
    <property type="match status" value="1"/>
</dbReference>
<dbReference type="AlphaFoldDB" id="A0A224YVC6"/>
<dbReference type="InterPro" id="IPR048365">
    <property type="entry name" value="TNP-like_RNaseH_N"/>
</dbReference>
<feature type="domain" description="Transposable element P transposase-like RNase H" evidence="1">
    <location>
        <begin position="1"/>
        <end position="61"/>
    </location>
</feature>
<organism evidence="2">
    <name type="scientific">Rhipicephalus zambeziensis</name>
    <dbReference type="NCBI Taxonomy" id="60191"/>
    <lineage>
        <taxon>Eukaryota</taxon>
        <taxon>Metazoa</taxon>
        <taxon>Ecdysozoa</taxon>
        <taxon>Arthropoda</taxon>
        <taxon>Chelicerata</taxon>
        <taxon>Arachnida</taxon>
        <taxon>Acari</taxon>
        <taxon>Parasitiformes</taxon>
        <taxon>Ixodida</taxon>
        <taxon>Ixodoidea</taxon>
        <taxon>Ixodidae</taxon>
        <taxon>Rhipicephalinae</taxon>
        <taxon>Rhipicephalus</taxon>
        <taxon>Rhipicephalus</taxon>
    </lineage>
</organism>
<reference evidence="2" key="1">
    <citation type="journal article" date="2017" name="Parasit. Vectors">
        <title>Sialotranscriptomics of Rhipicephalus zambeziensis reveals intricate expression profiles of secretory proteins and suggests tight temporal transcriptional regulation during blood-feeding.</title>
        <authorList>
            <person name="de Castro M.H."/>
            <person name="de Klerk D."/>
            <person name="Pienaar R."/>
            <person name="Rees D.J.G."/>
            <person name="Mans B.J."/>
        </authorList>
    </citation>
    <scope>NUCLEOTIDE SEQUENCE</scope>
    <source>
        <tissue evidence="2">Salivary glands</tissue>
    </source>
</reference>